<name>B3E6M2_TRIL1</name>
<evidence type="ECO:0000313" key="2">
    <source>
        <dbReference type="Proteomes" id="UP000002420"/>
    </source>
</evidence>
<dbReference type="Proteomes" id="UP000002420">
    <property type="component" value="Chromosome"/>
</dbReference>
<gene>
    <name evidence="1" type="ordered locus">Glov_1125</name>
</gene>
<sequence length="749" mass="84006">MLELVDNNLLPVESVLTPEGLENYKQTGKYTADDINTGYFRHQVLEHANARKWAGISTAGEVRNKQRGWQKGREGSELDINTNFLEAEFEYYSQAMKELATKKALDEVLSINDLAPALREQAKQEGAADWKSLIPEGYTTWQPEKGSVFYKGQTMPESIITRFVEQNPAFAEVAQKFKEVLILGGRKEEVVIPAGLAKTLDNLRTNREDATLDTINKKLIGGWKVWTLLSPRRALKYNLNNMSGDLDIVLAADPGIMKHFSTAWKNALNRKAGQPMTFEELAMLDRGVIDAGISINEIPDISKLPGFQHLKEGTRDVKLLEALKTGDLTKLAPANLIAKYFDKVSSLTQLREGLLREAAYLRAKELLDQGKPVYWASTPAEINSLTNTRDKAAKLSRELLGDYGNLSAHGEKIRTSLIPFWSWMEINAPRYYRLFKNAATQGEAGSTAARMAGVGTRKAAGAALGIGEKVLLTHLLFAAVSAFNHLLHPEEEEKLSAQVRGQLHLILGTTSDGKTLTLRFSGAFSDVLAWAGLEDYPESFKKLETGRMDAKEMLKKMALATPNKLVNAASPFTKLAGELMTGKSIYPDMTKPMPIRDRTEHVARFFALDEEYKALADKPGKGYLNSLKNMVVYESDPGENAYHDIKQQVGRFLEKHGREQTTAEPTERSKALYYFRQAMKYRDREAVDKYKAEYLKAGGKPENLYQSIKRQHPLAGMPLHMRQQFLTSLSAQDLDNIKLAVDWYKQAYR</sequence>
<dbReference type="HOGENOM" id="CLU_371221_0_0_7"/>
<keyword evidence="2" id="KW-1185">Reference proteome</keyword>
<dbReference type="STRING" id="398767.Glov_1125"/>
<dbReference type="KEGG" id="glo:Glov_1125"/>
<dbReference type="EMBL" id="CP001089">
    <property type="protein sequence ID" value="ACD94847.1"/>
    <property type="molecule type" value="Genomic_DNA"/>
</dbReference>
<protein>
    <submittedName>
        <fullName evidence="1">Uncharacterized protein</fullName>
    </submittedName>
</protein>
<reference evidence="1 2" key="1">
    <citation type="submission" date="2008-05" db="EMBL/GenBank/DDBJ databases">
        <title>Complete sequence of chromosome of Geobacter lovleyi SZ.</title>
        <authorList>
            <consortium name="US DOE Joint Genome Institute"/>
            <person name="Lucas S."/>
            <person name="Copeland A."/>
            <person name="Lapidus A."/>
            <person name="Glavina del Rio T."/>
            <person name="Dalin E."/>
            <person name="Tice H."/>
            <person name="Bruce D."/>
            <person name="Goodwin L."/>
            <person name="Pitluck S."/>
            <person name="Chertkov O."/>
            <person name="Meincke L."/>
            <person name="Brettin T."/>
            <person name="Detter J.C."/>
            <person name="Han C."/>
            <person name="Tapia R."/>
            <person name="Kuske C.R."/>
            <person name="Schmutz J."/>
            <person name="Larimer F."/>
            <person name="Land M."/>
            <person name="Hauser L."/>
            <person name="Kyrpides N."/>
            <person name="Mikhailova N."/>
            <person name="Sung Y."/>
            <person name="Fletcher K.E."/>
            <person name="Ritalahti K.M."/>
            <person name="Loeffler F.E."/>
            <person name="Richardson P."/>
        </authorList>
    </citation>
    <scope>NUCLEOTIDE SEQUENCE [LARGE SCALE GENOMIC DNA]</scope>
    <source>
        <strain evidence="2">ATCC BAA-1151 / DSM 17278 / SZ</strain>
    </source>
</reference>
<proteinExistence type="predicted"/>
<accession>B3E6M2</accession>
<dbReference type="OrthoDB" id="1669586at2"/>
<evidence type="ECO:0000313" key="1">
    <source>
        <dbReference type="EMBL" id="ACD94847.1"/>
    </source>
</evidence>
<dbReference type="RefSeq" id="WP_012469196.1">
    <property type="nucleotide sequence ID" value="NC_010814.1"/>
</dbReference>
<dbReference type="AlphaFoldDB" id="B3E6M2"/>
<organism evidence="1 2">
    <name type="scientific">Trichlorobacter lovleyi (strain ATCC BAA-1151 / DSM 17278 / SZ)</name>
    <name type="common">Geobacter lovleyi</name>
    <dbReference type="NCBI Taxonomy" id="398767"/>
    <lineage>
        <taxon>Bacteria</taxon>
        <taxon>Pseudomonadati</taxon>
        <taxon>Thermodesulfobacteriota</taxon>
        <taxon>Desulfuromonadia</taxon>
        <taxon>Geobacterales</taxon>
        <taxon>Geobacteraceae</taxon>
        <taxon>Trichlorobacter</taxon>
    </lineage>
</organism>